<dbReference type="GO" id="GO:0005737">
    <property type="term" value="C:cytoplasm"/>
    <property type="evidence" value="ECO:0007669"/>
    <property type="project" value="TreeGrafter"/>
</dbReference>
<keyword evidence="1" id="KW-0446">Lipid-binding</keyword>
<dbReference type="PRINTS" id="PR00689">
    <property type="entry name" value="ACOABINDINGP"/>
</dbReference>
<feature type="transmembrane region" description="Helical" evidence="3">
    <location>
        <begin position="327"/>
        <end position="350"/>
    </location>
</feature>
<dbReference type="PANTHER" id="PTHR23310">
    <property type="entry name" value="ACYL-COA-BINDING PROTEIN, ACBP"/>
    <property type="match status" value="1"/>
</dbReference>
<keyword evidence="3" id="KW-0472">Membrane</keyword>
<dbReference type="EMBL" id="HBUF01202420">
    <property type="protein sequence ID" value="CAG6662364.1"/>
    <property type="molecule type" value="Transcribed_RNA"/>
</dbReference>
<dbReference type="GO" id="GO:0006631">
    <property type="term" value="P:fatty acid metabolic process"/>
    <property type="evidence" value="ECO:0007669"/>
    <property type="project" value="TreeGrafter"/>
</dbReference>
<dbReference type="EMBL" id="HBUF01126272">
    <property type="protein sequence ID" value="CAG6643281.1"/>
    <property type="molecule type" value="Transcribed_RNA"/>
</dbReference>
<feature type="domain" description="ACB" evidence="4">
    <location>
        <begin position="6"/>
        <end position="95"/>
    </location>
</feature>
<evidence type="ECO:0000256" key="3">
    <source>
        <dbReference type="SAM" id="Phobius"/>
    </source>
</evidence>
<dbReference type="GO" id="GO:0019915">
    <property type="term" value="P:lipid storage"/>
    <property type="evidence" value="ECO:0007669"/>
    <property type="project" value="UniProtKB-ARBA"/>
</dbReference>
<dbReference type="EMBL" id="HBUF01356896">
    <property type="protein sequence ID" value="CAG6718090.1"/>
    <property type="molecule type" value="Transcribed_RNA"/>
</dbReference>
<evidence type="ECO:0000256" key="2">
    <source>
        <dbReference type="SAM" id="MobiDB-lite"/>
    </source>
</evidence>
<dbReference type="AlphaFoldDB" id="A0A8D8S354"/>
<sequence>MKGNITERKFYAAVSIIQNLPKSGPIQTPLSTMLQFYALYKQVTEGPNKTPKPAFWDVVRKTKWDAWKKLGDLPKEDAMQRYIDEFVTIVNNTTLGGNVEGMIKSLGNLYEAVNNEDIDLLLGPTMDRLFANTGSKKLVDLKDKVLKSRSESANQMNQASQMKKHESEYYVTAPHSASQNQNDDSGPSKYYAPAPSQDDLRSKDLTAAYQLRNGGVQKAVINGDVKSGVFDGHGGVTTWSQCVQDKDYHHTELETTSSHLVPKTNNQSDQLLLANQHRLEHESADQTQELGVVSEAVLSIEQELSNVADKLNSISKLYRKSQDHQQISIPTLGLILLWPVLTQFVFMWYANRRHVQQSR</sequence>
<dbReference type="InterPro" id="IPR014352">
    <property type="entry name" value="FERM/acyl-CoA-bd_prot_sf"/>
</dbReference>
<dbReference type="EMBL" id="HBUF01356898">
    <property type="protein sequence ID" value="CAG6718092.1"/>
    <property type="molecule type" value="Transcribed_RNA"/>
</dbReference>
<dbReference type="SUPFAM" id="SSF47027">
    <property type="entry name" value="Acyl-CoA binding protein"/>
    <property type="match status" value="1"/>
</dbReference>
<evidence type="ECO:0000313" key="5">
    <source>
        <dbReference type="EMBL" id="CAG6662364.1"/>
    </source>
</evidence>
<dbReference type="Gene3D" id="1.20.80.10">
    <property type="match status" value="1"/>
</dbReference>
<keyword evidence="3" id="KW-0812">Transmembrane</keyword>
<evidence type="ECO:0000256" key="1">
    <source>
        <dbReference type="ARBA" id="ARBA00023121"/>
    </source>
</evidence>
<dbReference type="Pfam" id="PF00887">
    <property type="entry name" value="ACBP"/>
    <property type="match status" value="1"/>
</dbReference>
<protein>
    <submittedName>
        <fullName evidence="5">Acyl-CoA-binding domain-containing protein 5A</fullName>
    </submittedName>
</protein>
<dbReference type="PANTHER" id="PTHR23310:SF77">
    <property type="entry name" value="LD25952P"/>
    <property type="match status" value="1"/>
</dbReference>
<proteinExistence type="predicted"/>
<dbReference type="PROSITE" id="PS51228">
    <property type="entry name" value="ACB_2"/>
    <property type="match status" value="1"/>
</dbReference>
<dbReference type="EMBL" id="HBUF01126271">
    <property type="protein sequence ID" value="CAG6643280.1"/>
    <property type="molecule type" value="Transcribed_RNA"/>
</dbReference>
<reference evidence="5" key="1">
    <citation type="submission" date="2021-05" db="EMBL/GenBank/DDBJ databases">
        <authorList>
            <person name="Alioto T."/>
            <person name="Alioto T."/>
            <person name="Gomez Garrido J."/>
        </authorList>
    </citation>
    <scope>NUCLEOTIDE SEQUENCE</scope>
</reference>
<evidence type="ECO:0000259" key="4">
    <source>
        <dbReference type="PROSITE" id="PS51228"/>
    </source>
</evidence>
<feature type="region of interest" description="Disordered" evidence="2">
    <location>
        <begin position="174"/>
        <end position="199"/>
    </location>
</feature>
<dbReference type="EMBL" id="HBUF01202417">
    <property type="protein sequence ID" value="CAG6662361.1"/>
    <property type="molecule type" value="Transcribed_RNA"/>
</dbReference>
<dbReference type="GO" id="GO:0000062">
    <property type="term" value="F:fatty-acyl-CoA binding"/>
    <property type="evidence" value="ECO:0007669"/>
    <property type="project" value="InterPro"/>
</dbReference>
<dbReference type="InterPro" id="IPR000582">
    <property type="entry name" value="Acyl-CoA-binding_protein"/>
</dbReference>
<dbReference type="EMBL" id="HBUF01356899">
    <property type="protein sequence ID" value="CAG6718093.1"/>
    <property type="molecule type" value="Transcribed_RNA"/>
</dbReference>
<name>A0A8D8S354_9HEMI</name>
<feature type="compositionally biased region" description="Polar residues" evidence="2">
    <location>
        <begin position="175"/>
        <end position="185"/>
    </location>
</feature>
<dbReference type="EMBL" id="HBUF01356897">
    <property type="protein sequence ID" value="CAG6718091.1"/>
    <property type="molecule type" value="Transcribed_RNA"/>
</dbReference>
<keyword evidence="3" id="KW-1133">Transmembrane helix</keyword>
<accession>A0A8D8S354</accession>
<organism evidence="5">
    <name type="scientific">Cacopsylla melanoneura</name>
    <dbReference type="NCBI Taxonomy" id="428564"/>
    <lineage>
        <taxon>Eukaryota</taxon>
        <taxon>Metazoa</taxon>
        <taxon>Ecdysozoa</taxon>
        <taxon>Arthropoda</taxon>
        <taxon>Hexapoda</taxon>
        <taxon>Insecta</taxon>
        <taxon>Pterygota</taxon>
        <taxon>Neoptera</taxon>
        <taxon>Paraneoptera</taxon>
        <taxon>Hemiptera</taxon>
        <taxon>Sternorrhyncha</taxon>
        <taxon>Psylloidea</taxon>
        <taxon>Psyllidae</taxon>
        <taxon>Psyllinae</taxon>
        <taxon>Cacopsylla</taxon>
    </lineage>
</organism>
<dbReference type="InterPro" id="IPR035984">
    <property type="entry name" value="Acyl-CoA-binding_sf"/>
</dbReference>
<dbReference type="FunFam" id="1.20.80.10:FF:000010">
    <property type="entry name" value="Acyl-CoA-binding domain-containing protein 5"/>
    <property type="match status" value="1"/>
</dbReference>